<dbReference type="PIRSF" id="PIRSF006603">
    <property type="entry name" value="DinF"/>
    <property type="match status" value="1"/>
</dbReference>
<evidence type="ECO:0000256" key="7">
    <source>
        <dbReference type="ARBA" id="ARBA00023065"/>
    </source>
</evidence>
<feature type="transmembrane region" description="Helical" evidence="10">
    <location>
        <begin position="399"/>
        <end position="423"/>
    </location>
</feature>
<keyword evidence="4" id="KW-1003">Cell membrane</keyword>
<dbReference type="InterPro" id="IPR048279">
    <property type="entry name" value="MdtK-like"/>
</dbReference>
<feature type="transmembrane region" description="Helical" evidence="10">
    <location>
        <begin position="58"/>
        <end position="79"/>
    </location>
</feature>
<evidence type="ECO:0000256" key="8">
    <source>
        <dbReference type="ARBA" id="ARBA00023136"/>
    </source>
</evidence>
<accession>A0A078MNQ9</accession>
<feature type="transmembrane region" description="Helical" evidence="10">
    <location>
        <begin position="170"/>
        <end position="192"/>
    </location>
</feature>
<keyword evidence="5 10" id="KW-0812">Transmembrane</keyword>
<keyword evidence="3" id="KW-0050">Antiport</keyword>
<feature type="transmembrane region" description="Helical" evidence="10">
    <location>
        <begin position="276"/>
        <end position="301"/>
    </location>
</feature>
<evidence type="ECO:0000256" key="6">
    <source>
        <dbReference type="ARBA" id="ARBA00022989"/>
    </source>
</evidence>
<dbReference type="GO" id="GO:0015297">
    <property type="term" value="F:antiporter activity"/>
    <property type="evidence" value="ECO:0007669"/>
    <property type="project" value="UniProtKB-KW"/>
</dbReference>
<keyword evidence="7" id="KW-0406">Ion transport</keyword>
<reference evidence="11" key="1">
    <citation type="submission" date="2014-07" db="EMBL/GenBank/DDBJ databases">
        <authorList>
            <person name="Urmite Genomes Urmite Genomes"/>
        </authorList>
    </citation>
    <scope>NUCLEOTIDE SEQUENCE</scope>
    <source>
        <strain evidence="11">12M76_air</strain>
    </source>
</reference>
<proteinExistence type="predicted"/>
<keyword evidence="6 10" id="KW-1133">Transmembrane helix</keyword>
<evidence type="ECO:0000256" key="4">
    <source>
        <dbReference type="ARBA" id="ARBA00022475"/>
    </source>
</evidence>
<protein>
    <recommendedName>
        <fullName evidence="9">Multidrug-efflux transporter</fullName>
    </recommendedName>
</protein>
<dbReference type="Pfam" id="PF01554">
    <property type="entry name" value="MatE"/>
    <property type="match status" value="2"/>
</dbReference>
<dbReference type="EMBL" id="LK391969">
    <property type="protein sequence ID" value="CEF27886.1"/>
    <property type="molecule type" value="Genomic_DNA"/>
</dbReference>
<feature type="transmembrane region" description="Helical" evidence="10">
    <location>
        <begin position="321"/>
        <end position="339"/>
    </location>
</feature>
<feature type="transmembrane region" description="Helical" evidence="10">
    <location>
        <begin position="137"/>
        <end position="158"/>
    </location>
</feature>
<dbReference type="GO" id="GO:0042910">
    <property type="term" value="F:xenobiotic transmembrane transporter activity"/>
    <property type="evidence" value="ECO:0007669"/>
    <property type="project" value="InterPro"/>
</dbReference>
<dbReference type="CDD" id="cd13133">
    <property type="entry name" value="MATE_like_7"/>
    <property type="match status" value="1"/>
</dbReference>
<feature type="transmembrane region" description="Helical" evidence="10">
    <location>
        <begin position="20"/>
        <end position="38"/>
    </location>
</feature>
<feature type="transmembrane region" description="Helical" evidence="10">
    <location>
        <begin position="253"/>
        <end position="270"/>
    </location>
</feature>
<dbReference type="EMBL" id="LM997413">
    <property type="protein sequence ID" value="CEA06461.1"/>
    <property type="molecule type" value="Genomic_DNA"/>
</dbReference>
<dbReference type="NCBIfam" id="TIGR00797">
    <property type="entry name" value="matE"/>
    <property type="match status" value="1"/>
</dbReference>
<evidence type="ECO:0000256" key="9">
    <source>
        <dbReference type="ARBA" id="ARBA00031636"/>
    </source>
</evidence>
<evidence type="ECO:0000256" key="10">
    <source>
        <dbReference type="SAM" id="Phobius"/>
    </source>
</evidence>
<keyword evidence="2" id="KW-0813">Transport</keyword>
<evidence type="ECO:0000313" key="11">
    <source>
        <dbReference type="EMBL" id="CEA06461.1"/>
    </source>
</evidence>
<dbReference type="GO" id="GO:0005886">
    <property type="term" value="C:plasma membrane"/>
    <property type="evidence" value="ECO:0007669"/>
    <property type="project" value="UniProtKB-SubCell"/>
</dbReference>
<dbReference type="PANTHER" id="PTHR43298">
    <property type="entry name" value="MULTIDRUG RESISTANCE PROTEIN NORM-RELATED"/>
    <property type="match status" value="1"/>
</dbReference>
<evidence type="ECO:0000256" key="1">
    <source>
        <dbReference type="ARBA" id="ARBA00004429"/>
    </source>
</evidence>
<dbReference type="PATRIC" id="fig|1461581.3.peg.2805"/>
<feature type="transmembrane region" description="Helical" evidence="10">
    <location>
        <begin position="359"/>
        <end position="378"/>
    </location>
</feature>
<sequence length="449" mass="48560">MSKRRFHLLPSPERFKSITLLGLPIMGGMLSQSLLNLVDAAMVGSLGEAALAGVGLGGYANFVVIALVMGLGVGVQATVARRRGEGRDDQLAAPLTHGLFIAALLALPLSLLCWLNADAIIGFLSDDPAVVAIGSDYFGWRMLAVIAVGCNFAFRGYWNGIRQTGRYLQVLVAMHVFNVIISYGLIFGHFGLPDMGAAGSGLGTTIAMFLGTGMYFLLTWRTGRNHGFLRSLPRRAELLFMLRLSMPNSLQQFFFATGVTALFWIIGQIGTAELAIAHVLVNLALLLILPGVGLGMAATTLVSHSLGEQRPHEAYRWGWDVVRVAVVVLFVMGLPFWLVPELVLQLFTRDPDLLALGTWPLRITGLGMTLDAIALVLTQALLGAGASRTVMGVNLGSQWLIFLPCAYLAGPVLGGGLLAVWLLQSLYRTMTSVIFAIMWERKHWADIRI</sequence>
<dbReference type="AlphaFoldDB" id="A0A078MNQ9"/>
<dbReference type="RefSeq" id="WP_239419921.1">
    <property type="nucleotide sequence ID" value="NZ_LK391969.1"/>
</dbReference>
<gene>
    <name evidence="11" type="ORF">BN1049_02849</name>
</gene>
<dbReference type="GO" id="GO:0006811">
    <property type="term" value="P:monoatomic ion transport"/>
    <property type="evidence" value="ECO:0007669"/>
    <property type="project" value="UniProtKB-KW"/>
</dbReference>
<evidence type="ECO:0000256" key="5">
    <source>
        <dbReference type="ARBA" id="ARBA00022692"/>
    </source>
</evidence>
<feature type="transmembrane region" description="Helical" evidence="10">
    <location>
        <begin position="91"/>
        <end position="117"/>
    </location>
</feature>
<evidence type="ECO:0000256" key="2">
    <source>
        <dbReference type="ARBA" id="ARBA00022448"/>
    </source>
</evidence>
<feature type="transmembrane region" description="Helical" evidence="10">
    <location>
        <begin position="198"/>
        <end position="220"/>
    </location>
</feature>
<keyword evidence="8 10" id="KW-0472">Membrane</keyword>
<organism evidence="11">
    <name type="scientific">Pseudomonas saudimassiliensis</name>
    <dbReference type="NCBI Taxonomy" id="1461581"/>
    <lineage>
        <taxon>Bacteria</taxon>
        <taxon>Pseudomonadati</taxon>
        <taxon>Pseudomonadota</taxon>
        <taxon>Gammaproteobacteria</taxon>
        <taxon>Pseudomonadales</taxon>
        <taxon>Pseudomonadaceae</taxon>
        <taxon>Pseudomonas</taxon>
    </lineage>
</organism>
<evidence type="ECO:0000256" key="3">
    <source>
        <dbReference type="ARBA" id="ARBA00022449"/>
    </source>
</evidence>
<comment type="subcellular location">
    <subcellularLocation>
        <location evidence="1">Cell inner membrane</location>
        <topology evidence="1">Multi-pass membrane protein</topology>
    </subcellularLocation>
</comment>
<dbReference type="InterPro" id="IPR050222">
    <property type="entry name" value="MATE_MdtK"/>
</dbReference>
<dbReference type="PANTHER" id="PTHR43298:SF2">
    <property type="entry name" value="FMN_FAD EXPORTER YEEO-RELATED"/>
    <property type="match status" value="1"/>
</dbReference>
<dbReference type="InterPro" id="IPR002528">
    <property type="entry name" value="MATE_fam"/>
</dbReference>
<name>A0A078MNQ9_9PSED</name>